<dbReference type="PIRSF" id="PIRSF012535">
    <property type="entry name" value="UCP012535"/>
    <property type="match status" value="1"/>
</dbReference>
<dbReference type="EMBL" id="PIUK01000044">
    <property type="protein sequence ID" value="MBY6275851.1"/>
    <property type="molecule type" value="Genomic_DNA"/>
</dbReference>
<name>A0A953I2M1_SYMTR</name>
<gene>
    <name evidence="2 5" type="primary">bshC</name>
    <name evidence="5" type="ORF">CWE10_06445</name>
</gene>
<dbReference type="NCBIfam" id="TIGR03998">
    <property type="entry name" value="thiol_BshC"/>
    <property type="match status" value="1"/>
</dbReference>
<dbReference type="RefSeq" id="WP_273378735.1">
    <property type="nucleotide sequence ID" value="NZ_PIUK01000044.1"/>
</dbReference>
<feature type="coiled-coil region" evidence="2">
    <location>
        <begin position="469"/>
        <end position="511"/>
    </location>
</feature>
<proteinExistence type="inferred from homology"/>
<dbReference type="HAMAP" id="MF_01867">
    <property type="entry name" value="BshC"/>
    <property type="match status" value="1"/>
</dbReference>
<organism evidence="5 6">
    <name type="scientific">Symbiobacterium thermophilum</name>
    <dbReference type="NCBI Taxonomy" id="2734"/>
    <lineage>
        <taxon>Bacteria</taxon>
        <taxon>Bacillati</taxon>
        <taxon>Bacillota</taxon>
        <taxon>Clostridia</taxon>
        <taxon>Eubacteriales</taxon>
        <taxon>Symbiobacteriaceae</taxon>
        <taxon>Symbiobacterium</taxon>
    </lineage>
</organism>
<dbReference type="Proteomes" id="UP000732377">
    <property type="component" value="Unassembled WGS sequence"/>
</dbReference>
<feature type="domain" description="Bacillithiol biosynthesis BshC N-terminal Rossmann-like" evidence="3">
    <location>
        <begin position="14"/>
        <end position="395"/>
    </location>
</feature>
<evidence type="ECO:0000256" key="1">
    <source>
        <dbReference type="ARBA" id="ARBA00022598"/>
    </source>
</evidence>
<comment type="function">
    <text evidence="2">Involved in bacillithiol (BSH) biosynthesis. May catalyze the last step of the pathway, the addition of cysteine to glucosamine malate (GlcN-Mal) to generate BSH.</text>
</comment>
<comment type="similarity">
    <text evidence="2">Belongs to the BshC family.</text>
</comment>
<dbReference type="InterPro" id="IPR055398">
    <property type="entry name" value="Rossmann-like_BshC"/>
</dbReference>
<dbReference type="Pfam" id="PF10079">
    <property type="entry name" value="Rossmann-like_BshC"/>
    <property type="match status" value="1"/>
</dbReference>
<dbReference type="InterPro" id="IPR055399">
    <property type="entry name" value="CC_BshC"/>
</dbReference>
<keyword evidence="2" id="KW-0175">Coiled coil</keyword>
<reference evidence="5" key="1">
    <citation type="submission" date="2017-11" db="EMBL/GenBank/DDBJ databases">
        <title>Three new genomes from thermophilic consortium.</title>
        <authorList>
            <person name="Quaggio R."/>
            <person name="Amgarten D."/>
            <person name="Setubal J.C."/>
        </authorList>
    </citation>
    <scope>NUCLEOTIDE SEQUENCE</scope>
    <source>
        <strain evidence="5">ZCTH01-B2</strain>
    </source>
</reference>
<dbReference type="GO" id="GO:0016874">
    <property type="term" value="F:ligase activity"/>
    <property type="evidence" value="ECO:0007669"/>
    <property type="project" value="UniProtKB-UniRule"/>
</dbReference>
<evidence type="ECO:0000313" key="6">
    <source>
        <dbReference type="Proteomes" id="UP000732377"/>
    </source>
</evidence>
<dbReference type="EC" id="6.-.-.-" evidence="2"/>
<evidence type="ECO:0000256" key="2">
    <source>
        <dbReference type="HAMAP-Rule" id="MF_01867"/>
    </source>
</evidence>
<dbReference type="Pfam" id="PF24850">
    <property type="entry name" value="CC_BshC"/>
    <property type="match status" value="1"/>
</dbReference>
<protein>
    <recommendedName>
        <fullName evidence="2">Putative cysteine ligase BshC</fullName>
        <ecNumber evidence="2">6.-.-.-</ecNumber>
    </recommendedName>
</protein>
<feature type="domain" description="Bacillithiol biosynthesis BshC C-terminal coiled-coil" evidence="4">
    <location>
        <begin position="398"/>
        <end position="543"/>
    </location>
</feature>
<evidence type="ECO:0000259" key="4">
    <source>
        <dbReference type="Pfam" id="PF24850"/>
    </source>
</evidence>
<evidence type="ECO:0000313" key="5">
    <source>
        <dbReference type="EMBL" id="MBY6275851.1"/>
    </source>
</evidence>
<dbReference type="AlphaFoldDB" id="A0A953I2M1"/>
<dbReference type="InterPro" id="IPR011199">
    <property type="entry name" value="Bacillithiol_biosynth_BshC"/>
</dbReference>
<comment type="caution">
    <text evidence="5">The sequence shown here is derived from an EMBL/GenBank/DDBJ whole genome shotgun (WGS) entry which is preliminary data.</text>
</comment>
<accession>A0A953I2M1</accession>
<keyword evidence="1 2" id="KW-0436">Ligase</keyword>
<sequence length="556" mass="62510">MHIERVPGIALSPSGAVAAYLGDWARVAPAYEYDWRRQESFERRAAYLTGGGYAGDRAAVAAALERYNRALGADEASLENARLLGRPETLAAVTGQQAGIFTGPAYSIYKAMTTIRLARQQSQRLGVPVVPVFWIAGEDHDWHEVSWVMVPAGNETRRLALSERFDGERRSVALAPMPASVSDLIDEFAQLMPDTEFKEEVIARLREAAAGGPALDPEATGGAPSLADWFGRLMAWVFRGTGLVFLNSSDPALRRIEAPFFARALQQQAEVEAACAAGVDRWERELGFACTVEQTPNSLNLFIYIDGERLPLLGEGDRVWVRGRPDLSWSRSELVDLALRSPERFSTNVVLRPVVQSYLLPDLFYVGGPGEISYFGLLRDVYRAMGRQMPVVVPREGFTLVEPPIARILQKHELTLDDAFHRLDDRRQELLEREDRLGIAQAFASFRQDFERRHAELAALVLQLDPGLGQVVEENRRQIEHQINRLEEKAKQQHRKNCETALRQFDRLKANLTPNGLQERAFSILPYLVKYGPDLVRRLVDEVPLEEGWSHRAIYL</sequence>
<evidence type="ECO:0000259" key="3">
    <source>
        <dbReference type="Pfam" id="PF10079"/>
    </source>
</evidence>